<sequence>MNQYDHGIYAPSIRKNNGTYYVYYNAYMTGFYYSTAKNLAGPWSTQPLLDMYGEELLIGPAWDDPCPIWTSDGKAYLVVSKTDGAWYPHLFQMSEDGNKLLDGDLTTMSENGVFSMDGTIIWNVRTSEGNKYYYWNGYHYFWRTQVLPESSYRGGFLMRSENIYGTLSNGQPGSPVINPSAPAAARDPTQGTILENDCGEWWFITQSGVLGPEGRPISLVPVKWNATDGFPILGLDPINGAGQFDWNGGALRCSASKSTLETFPQGGDNFTSTTLHPRWAWSYQPRPGYWSLTELPGYLRLKAFKQLTVGNFHKTGNMLVQRYFRSNSIQITVKISFANFAAGQIGGVAHWAAGASYAYLSVLMPETDTSFTPQLLYASSGANNATATVPKGQTSVYFRSVANYVGTQNFSYSFDGSTYTALGSSYTLASNDYRDSMIALFTYNNLETAGAMDVDSFEYCFDHGFGLKCA</sequence>
<evidence type="ECO:0000313" key="6">
    <source>
        <dbReference type="EMBL" id="PMD15760.1"/>
    </source>
</evidence>
<evidence type="ECO:0000256" key="2">
    <source>
        <dbReference type="ARBA" id="ARBA00022801"/>
    </source>
</evidence>
<dbReference type="Pfam" id="PF17851">
    <property type="entry name" value="GH43_C2"/>
    <property type="match status" value="1"/>
</dbReference>
<organism evidence="6 7">
    <name type="scientific">Hyaloscypha hepaticicola</name>
    <dbReference type="NCBI Taxonomy" id="2082293"/>
    <lineage>
        <taxon>Eukaryota</taxon>
        <taxon>Fungi</taxon>
        <taxon>Dikarya</taxon>
        <taxon>Ascomycota</taxon>
        <taxon>Pezizomycotina</taxon>
        <taxon>Leotiomycetes</taxon>
        <taxon>Helotiales</taxon>
        <taxon>Hyaloscyphaceae</taxon>
        <taxon>Hyaloscypha</taxon>
    </lineage>
</organism>
<dbReference type="InterPro" id="IPR013320">
    <property type="entry name" value="ConA-like_dom_sf"/>
</dbReference>
<evidence type="ECO:0000256" key="3">
    <source>
        <dbReference type="ARBA" id="ARBA00023295"/>
    </source>
</evidence>
<dbReference type="STRING" id="1745343.A0A2J6PP09"/>
<keyword evidence="2 4" id="KW-0378">Hydrolase</keyword>
<dbReference type="Pfam" id="PF04616">
    <property type="entry name" value="Glyco_hydro_43"/>
    <property type="match status" value="1"/>
</dbReference>
<dbReference type="Proteomes" id="UP000235672">
    <property type="component" value="Unassembled WGS sequence"/>
</dbReference>
<dbReference type="InterPro" id="IPR051795">
    <property type="entry name" value="Glycosyl_Hydrlase_43"/>
</dbReference>
<proteinExistence type="inferred from homology"/>
<dbReference type="InterPro" id="IPR041542">
    <property type="entry name" value="GH43_C2"/>
</dbReference>
<reference evidence="6 7" key="1">
    <citation type="submission" date="2016-05" db="EMBL/GenBank/DDBJ databases">
        <title>A degradative enzymes factory behind the ericoid mycorrhizal symbiosis.</title>
        <authorList>
            <consortium name="DOE Joint Genome Institute"/>
            <person name="Martino E."/>
            <person name="Morin E."/>
            <person name="Grelet G."/>
            <person name="Kuo A."/>
            <person name="Kohler A."/>
            <person name="Daghino S."/>
            <person name="Barry K."/>
            <person name="Choi C."/>
            <person name="Cichocki N."/>
            <person name="Clum A."/>
            <person name="Copeland A."/>
            <person name="Hainaut M."/>
            <person name="Haridas S."/>
            <person name="Labutti K."/>
            <person name="Lindquist E."/>
            <person name="Lipzen A."/>
            <person name="Khouja H.-R."/>
            <person name="Murat C."/>
            <person name="Ohm R."/>
            <person name="Olson A."/>
            <person name="Spatafora J."/>
            <person name="Veneault-Fourrey C."/>
            <person name="Henrissat B."/>
            <person name="Grigoriev I."/>
            <person name="Martin F."/>
            <person name="Perotto S."/>
        </authorList>
    </citation>
    <scope>NUCLEOTIDE SEQUENCE [LARGE SCALE GENOMIC DNA]</scope>
    <source>
        <strain evidence="6 7">UAMH 7357</strain>
    </source>
</reference>
<evidence type="ECO:0000256" key="4">
    <source>
        <dbReference type="RuleBase" id="RU361187"/>
    </source>
</evidence>
<evidence type="ECO:0000313" key="7">
    <source>
        <dbReference type="Proteomes" id="UP000235672"/>
    </source>
</evidence>
<dbReference type="InterPro" id="IPR006710">
    <property type="entry name" value="Glyco_hydro_43"/>
</dbReference>
<dbReference type="PANTHER" id="PTHR42812:SF12">
    <property type="entry name" value="BETA-XYLOSIDASE-RELATED"/>
    <property type="match status" value="1"/>
</dbReference>
<protein>
    <submittedName>
        <fullName evidence="6">Glycoside hydrolase family 43 protein</fullName>
    </submittedName>
</protein>
<name>A0A2J6PP09_9HELO</name>
<feature type="domain" description="Beta-xylosidase C-terminal Concanavalin A-like" evidence="5">
    <location>
        <begin position="268"/>
        <end position="459"/>
    </location>
</feature>
<dbReference type="EMBL" id="KZ613510">
    <property type="protein sequence ID" value="PMD15760.1"/>
    <property type="molecule type" value="Genomic_DNA"/>
</dbReference>
<dbReference type="GO" id="GO:0004553">
    <property type="term" value="F:hydrolase activity, hydrolyzing O-glycosyl compounds"/>
    <property type="evidence" value="ECO:0007669"/>
    <property type="project" value="InterPro"/>
</dbReference>
<keyword evidence="3 4" id="KW-0326">Glycosidase</keyword>
<gene>
    <name evidence="6" type="ORF">NA56DRAFT_663519</name>
</gene>
<dbReference type="AlphaFoldDB" id="A0A2J6PP09"/>
<dbReference type="PANTHER" id="PTHR42812">
    <property type="entry name" value="BETA-XYLOSIDASE"/>
    <property type="match status" value="1"/>
</dbReference>
<accession>A0A2J6PP09</accession>
<dbReference type="SUPFAM" id="SSF49899">
    <property type="entry name" value="Concanavalin A-like lectins/glucanases"/>
    <property type="match status" value="1"/>
</dbReference>
<dbReference type="OrthoDB" id="2139957at2759"/>
<dbReference type="InterPro" id="IPR023296">
    <property type="entry name" value="Glyco_hydro_beta-prop_sf"/>
</dbReference>
<comment type="similarity">
    <text evidence="1 4">Belongs to the glycosyl hydrolase 43 family.</text>
</comment>
<evidence type="ECO:0000256" key="1">
    <source>
        <dbReference type="ARBA" id="ARBA00009865"/>
    </source>
</evidence>
<keyword evidence="7" id="KW-1185">Reference proteome</keyword>
<dbReference type="Gene3D" id="2.60.120.200">
    <property type="match status" value="1"/>
</dbReference>
<dbReference type="GO" id="GO:0005975">
    <property type="term" value="P:carbohydrate metabolic process"/>
    <property type="evidence" value="ECO:0007669"/>
    <property type="project" value="InterPro"/>
</dbReference>
<dbReference type="Gene3D" id="2.115.10.20">
    <property type="entry name" value="Glycosyl hydrolase domain, family 43"/>
    <property type="match status" value="1"/>
</dbReference>
<dbReference type="SUPFAM" id="SSF75005">
    <property type="entry name" value="Arabinanase/levansucrase/invertase"/>
    <property type="match status" value="1"/>
</dbReference>
<evidence type="ECO:0000259" key="5">
    <source>
        <dbReference type="Pfam" id="PF17851"/>
    </source>
</evidence>